<reference evidence="1" key="1">
    <citation type="journal article" date="2020" name="bioRxiv">
        <title>Chromosome-level reference genome of the European wasp spider Argiope bruennichi: a resource for studies on range expansion and evolutionary adaptation.</title>
        <authorList>
            <person name="Sheffer M.M."/>
            <person name="Hoppe A."/>
            <person name="Krehenwinkel H."/>
            <person name="Uhl G."/>
            <person name="Kuss A.W."/>
            <person name="Jensen L."/>
            <person name="Jensen C."/>
            <person name="Gillespie R.G."/>
            <person name="Hoff K.J."/>
            <person name="Prost S."/>
        </authorList>
    </citation>
    <scope>NUCLEOTIDE SEQUENCE</scope>
</reference>
<protein>
    <submittedName>
        <fullName evidence="1">Uncharacterized protein</fullName>
    </submittedName>
</protein>
<proteinExistence type="predicted"/>
<accession>A0A8T0F2M7</accession>
<evidence type="ECO:0000313" key="1">
    <source>
        <dbReference type="EMBL" id="KAF8784712.1"/>
    </source>
</evidence>
<dbReference type="EMBL" id="JABXBU010000030">
    <property type="protein sequence ID" value="KAF8784712.1"/>
    <property type="molecule type" value="Genomic_DNA"/>
</dbReference>
<reference evidence="1" key="2">
    <citation type="submission" date="2020-06" db="EMBL/GenBank/DDBJ databases">
        <authorList>
            <person name="Sheffer M."/>
        </authorList>
    </citation>
    <scope>NUCLEOTIDE SEQUENCE</scope>
</reference>
<dbReference type="AlphaFoldDB" id="A0A8T0F2M7"/>
<sequence>MERAPLFLTNEAISLSGHEIWLWVRKFSLPSNPNTSDCNEGHLEEAVLIGDRVLVLGSWAIQYQIRYNEISIVYVYNTHKVILPQVGVSETIEERYVVPYVDLFF</sequence>
<organism evidence="1 2">
    <name type="scientific">Argiope bruennichi</name>
    <name type="common">Wasp spider</name>
    <name type="synonym">Aranea bruennichi</name>
    <dbReference type="NCBI Taxonomy" id="94029"/>
    <lineage>
        <taxon>Eukaryota</taxon>
        <taxon>Metazoa</taxon>
        <taxon>Ecdysozoa</taxon>
        <taxon>Arthropoda</taxon>
        <taxon>Chelicerata</taxon>
        <taxon>Arachnida</taxon>
        <taxon>Araneae</taxon>
        <taxon>Araneomorphae</taxon>
        <taxon>Entelegynae</taxon>
        <taxon>Araneoidea</taxon>
        <taxon>Araneidae</taxon>
        <taxon>Argiope</taxon>
    </lineage>
</organism>
<gene>
    <name evidence="1" type="ORF">HNY73_010356</name>
</gene>
<name>A0A8T0F2M7_ARGBR</name>
<dbReference type="Proteomes" id="UP000807504">
    <property type="component" value="Unassembled WGS sequence"/>
</dbReference>
<comment type="caution">
    <text evidence="1">The sequence shown here is derived from an EMBL/GenBank/DDBJ whole genome shotgun (WGS) entry which is preliminary data.</text>
</comment>
<evidence type="ECO:0000313" key="2">
    <source>
        <dbReference type="Proteomes" id="UP000807504"/>
    </source>
</evidence>
<keyword evidence="2" id="KW-1185">Reference proteome</keyword>